<protein>
    <recommendedName>
        <fullName evidence="4">DUF3100 domain-containing protein</fullName>
    </recommendedName>
</protein>
<feature type="transmembrane region" description="Helical" evidence="1">
    <location>
        <begin position="327"/>
        <end position="347"/>
    </location>
</feature>
<evidence type="ECO:0000256" key="1">
    <source>
        <dbReference type="SAM" id="Phobius"/>
    </source>
</evidence>
<feature type="transmembrane region" description="Helical" evidence="1">
    <location>
        <begin position="76"/>
        <end position="95"/>
    </location>
</feature>
<proteinExistence type="predicted"/>
<dbReference type="InterPro" id="IPR021450">
    <property type="entry name" value="DUF3100"/>
</dbReference>
<keyword evidence="1" id="KW-0472">Membrane</keyword>
<feature type="transmembrane region" description="Helical" evidence="1">
    <location>
        <begin position="353"/>
        <end position="371"/>
    </location>
</feature>
<feature type="transmembrane region" description="Helical" evidence="1">
    <location>
        <begin position="231"/>
        <end position="255"/>
    </location>
</feature>
<feature type="transmembrane region" description="Helical" evidence="1">
    <location>
        <begin position="301"/>
        <end position="320"/>
    </location>
</feature>
<feature type="transmembrane region" description="Helical" evidence="1">
    <location>
        <begin position="413"/>
        <end position="439"/>
    </location>
</feature>
<dbReference type="EMBL" id="CAJSLV010000001">
    <property type="protein sequence ID" value="CAG6390558.1"/>
    <property type="molecule type" value="Genomic_DNA"/>
</dbReference>
<feature type="transmembrane region" description="Helical" evidence="1">
    <location>
        <begin position="20"/>
        <end position="39"/>
    </location>
</feature>
<keyword evidence="1" id="KW-0812">Transmembrane</keyword>
<keyword evidence="3" id="KW-1185">Reference proteome</keyword>
<feature type="transmembrane region" description="Helical" evidence="1">
    <location>
        <begin position="115"/>
        <end position="132"/>
    </location>
</feature>
<sequence>MTITRNRPAVAVGIQKVWPVAIAAFVIALLAQLAGQLTFDVGPGSVVFFPMVWGLVAGAIVSVQRVRRVSLDFQRTANAFVAVAVLFLVVRLAFAIGPNIKILLHAGPSLFLQEFGHLLGTVALALPLAVLLRMGPATIGATFSVDREPALPMVNEKYGPNSDQYRGVLAMYVFGTLVGAVYITMLSSFVVSFDIFDPLALAMGSGVGSGSMMAAATGSIVDAYPGQKDQVLAMAGVSNLITTILGVYVGIYVALPMADRFYRFLTRRRSADPEAVPLDPEANRAFHEQVAASTAPVGLRAWVAIPILAVVGITTASVFAKGLSWDIIGGYAIMVALLVLGMCLAKVTRFVSAIVWVTTVGALASSTYSPIGTQLTDTVSSIDFLSVGCVVLTFAGLSLGKDTALLKAVSWKIVPVGLLAITASFVLATVIAEFSLGFWS</sequence>
<accession>A0A9W4DZL9</accession>
<dbReference type="RefSeq" id="WP_251483423.1">
    <property type="nucleotide sequence ID" value="NZ_CAJSLV010000001.1"/>
</dbReference>
<feature type="transmembrane region" description="Helical" evidence="1">
    <location>
        <begin position="383"/>
        <end position="401"/>
    </location>
</feature>
<evidence type="ECO:0008006" key="4">
    <source>
        <dbReference type="Google" id="ProtNLM"/>
    </source>
</evidence>
<dbReference type="Pfam" id="PF11299">
    <property type="entry name" value="DUF3100"/>
    <property type="match status" value="1"/>
</dbReference>
<name>A0A9W4DZL9_9ACTN</name>
<gene>
    <name evidence="2" type="ORF">SCOCK_10026</name>
</gene>
<feature type="transmembrane region" description="Helical" evidence="1">
    <location>
        <begin position="169"/>
        <end position="193"/>
    </location>
</feature>
<organism evidence="2 3">
    <name type="scientific">Actinacidiphila cocklensis</name>
    <dbReference type="NCBI Taxonomy" id="887465"/>
    <lineage>
        <taxon>Bacteria</taxon>
        <taxon>Bacillati</taxon>
        <taxon>Actinomycetota</taxon>
        <taxon>Actinomycetes</taxon>
        <taxon>Kitasatosporales</taxon>
        <taxon>Streptomycetaceae</taxon>
        <taxon>Actinacidiphila</taxon>
    </lineage>
</organism>
<dbReference type="Proteomes" id="UP001152519">
    <property type="component" value="Unassembled WGS sequence"/>
</dbReference>
<reference evidence="2" key="1">
    <citation type="submission" date="2021-05" db="EMBL/GenBank/DDBJ databases">
        <authorList>
            <person name="Arsene-Ploetze F."/>
        </authorList>
    </citation>
    <scope>NUCLEOTIDE SEQUENCE</scope>
    <source>
        <strain evidence="2">DSM 42138</strain>
    </source>
</reference>
<feature type="transmembrane region" description="Helical" evidence="1">
    <location>
        <begin position="45"/>
        <end position="64"/>
    </location>
</feature>
<dbReference type="AlphaFoldDB" id="A0A9W4DZL9"/>
<comment type="caution">
    <text evidence="2">The sequence shown here is derived from an EMBL/GenBank/DDBJ whole genome shotgun (WGS) entry which is preliminary data.</text>
</comment>
<evidence type="ECO:0000313" key="3">
    <source>
        <dbReference type="Proteomes" id="UP001152519"/>
    </source>
</evidence>
<keyword evidence="1" id="KW-1133">Transmembrane helix</keyword>
<evidence type="ECO:0000313" key="2">
    <source>
        <dbReference type="EMBL" id="CAG6390558.1"/>
    </source>
</evidence>